<keyword evidence="2" id="KW-0479">Metal-binding</keyword>
<proteinExistence type="inferred from homology"/>
<dbReference type="InterPro" id="IPR050231">
    <property type="entry name" value="Iron_ascorbate_oxido_reductase"/>
</dbReference>
<accession>A0ABR2XR41</accession>
<feature type="domain" description="Fe2OG dioxygenase" evidence="3">
    <location>
        <begin position="175"/>
        <end position="296"/>
    </location>
</feature>
<name>A0ABR2XR41_9PEZI</name>
<keyword evidence="2" id="KW-0560">Oxidoreductase</keyword>
<comment type="caution">
    <text evidence="4">The sequence shown here is derived from an EMBL/GenBank/DDBJ whole genome shotgun (WGS) entry which is preliminary data.</text>
</comment>
<dbReference type="InterPro" id="IPR044861">
    <property type="entry name" value="IPNS-like_FE2OG_OXY"/>
</dbReference>
<evidence type="ECO:0000259" key="3">
    <source>
        <dbReference type="PROSITE" id="PS51471"/>
    </source>
</evidence>
<keyword evidence="5" id="KW-1185">Reference proteome</keyword>
<protein>
    <submittedName>
        <fullName evidence="4">Oxoglutarate/iron-dependent oxygenase</fullName>
    </submittedName>
</protein>
<evidence type="ECO:0000313" key="5">
    <source>
        <dbReference type="Proteomes" id="UP001465668"/>
    </source>
</evidence>
<sequence>MSDLPTLDFSKFYFGSEDEKERLGENIVKSFVKHGFVKLINHGIRDDTVAKSFEWSKKFFELPEDVKNEIVCVRGPNLQRGWSRVGLEQTARLREDNPIDLNAGELTDEREHFDAGPLNDPVYINKWPREDAARGFREFMEETYEAFQSVSLAIMACVEMGLGLQPGTLVRRCRKAASEIRLNHYPPVSVERLSDGRIKRTWPHTDFGIITLLFQDHVGGLELEDRTRPGTFVPVVPCLPGRPIEMIVNASNTFQRWTNDIIPAGLHQVTSPANYEANSAGILPERHSVVFFFKASRDISAGPLPEFVTVENPAHYNEITALQYQQEMTQKLYSKEPF</sequence>
<dbReference type="InterPro" id="IPR005123">
    <property type="entry name" value="Oxoglu/Fe-dep_dioxygenase_dom"/>
</dbReference>
<evidence type="ECO:0000256" key="1">
    <source>
        <dbReference type="ARBA" id="ARBA00008056"/>
    </source>
</evidence>
<dbReference type="PANTHER" id="PTHR47990">
    <property type="entry name" value="2-OXOGLUTARATE (2OG) AND FE(II)-DEPENDENT OXYGENASE SUPERFAMILY PROTEIN-RELATED"/>
    <property type="match status" value="1"/>
</dbReference>
<evidence type="ECO:0000256" key="2">
    <source>
        <dbReference type="RuleBase" id="RU003682"/>
    </source>
</evidence>
<reference evidence="4 5" key="1">
    <citation type="submission" date="2024-02" db="EMBL/GenBank/DDBJ databases">
        <title>First draft genome assembly of two strains of Seiridium cardinale.</title>
        <authorList>
            <person name="Emiliani G."/>
            <person name="Scali E."/>
        </authorList>
    </citation>
    <scope>NUCLEOTIDE SEQUENCE [LARGE SCALE GENOMIC DNA]</scope>
    <source>
        <strain evidence="4 5">BM-138-000479</strain>
    </source>
</reference>
<dbReference type="SUPFAM" id="SSF51197">
    <property type="entry name" value="Clavaminate synthase-like"/>
    <property type="match status" value="1"/>
</dbReference>
<comment type="similarity">
    <text evidence="1 2">Belongs to the iron/ascorbate-dependent oxidoreductase family.</text>
</comment>
<gene>
    <name evidence="4" type="ORF">SCAR479_07153</name>
</gene>
<dbReference type="Gene3D" id="2.60.120.330">
    <property type="entry name" value="B-lactam Antibiotic, Isopenicillin N Synthase, Chain"/>
    <property type="match status" value="1"/>
</dbReference>
<dbReference type="InterPro" id="IPR027443">
    <property type="entry name" value="IPNS-like_sf"/>
</dbReference>
<dbReference type="InterPro" id="IPR026992">
    <property type="entry name" value="DIOX_N"/>
</dbReference>
<dbReference type="Pfam" id="PF14226">
    <property type="entry name" value="DIOX_N"/>
    <property type="match status" value="1"/>
</dbReference>
<organism evidence="4 5">
    <name type="scientific">Seiridium cardinale</name>
    <dbReference type="NCBI Taxonomy" id="138064"/>
    <lineage>
        <taxon>Eukaryota</taxon>
        <taxon>Fungi</taxon>
        <taxon>Dikarya</taxon>
        <taxon>Ascomycota</taxon>
        <taxon>Pezizomycotina</taxon>
        <taxon>Sordariomycetes</taxon>
        <taxon>Xylariomycetidae</taxon>
        <taxon>Amphisphaeriales</taxon>
        <taxon>Sporocadaceae</taxon>
        <taxon>Seiridium</taxon>
    </lineage>
</organism>
<dbReference type="EMBL" id="JARVKM010000029">
    <property type="protein sequence ID" value="KAK9776247.1"/>
    <property type="molecule type" value="Genomic_DNA"/>
</dbReference>
<keyword evidence="2" id="KW-0408">Iron</keyword>
<dbReference type="PROSITE" id="PS51471">
    <property type="entry name" value="FE2OG_OXY"/>
    <property type="match status" value="1"/>
</dbReference>
<dbReference type="Proteomes" id="UP001465668">
    <property type="component" value="Unassembled WGS sequence"/>
</dbReference>
<evidence type="ECO:0000313" key="4">
    <source>
        <dbReference type="EMBL" id="KAK9776247.1"/>
    </source>
</evidence>
<dbReference type="Pfam" id="PF03171">
    <property type="entry name" value="2OG-FeII_Oxy"/>
    <property type="match status" value="1"/>
</dbReference>